<feature type="transmembrane region" description="Helical" evidence="1">
    <location>
        <begin position="167"/>
        <end position="188"/>
    </location>
</feature>
<protein>
    <recommendedName>
        <fullName evidence="4">Dolichyl-phosphate-mannose-protein mannosyltransferase</fullName>
    </recommendedName>
</protein>
<dbReference type="InterPro" id="IPR046062">
    <property type="entry name" value="DUF6020"/>
</dbReference>
<feature type="transmembrane region" description="Helical" evidence="1">
    <location>
        <begin position="40"/>
        <end position="56"/>
    </location>
</feature>
<accession>A0A1T4LLK1</accession>
<feature type="transmembrane region" description="Helical" evidence="1">
    <location>
        <begin position="6"/>
        <end position="28"/>
    </location>
</feature>
<evidence type="ECO:0000313" key="3">
    <source>
        <dbReference type="Proteomes" id="UP000189941"/>
    </source>
</evidence>
<feature type="transmembrane region" description="Helical" evidence="1">
    <location>
        <begin position="226"/>
        <end position="244"/>
    </location>
</feature>
<reference evidence="3" key="1">
    <citation type="submission" date="2017-02" db="EMBL/GenBank/DDBJ databases">
        <authorList>
            <person name="Varghese N."/>
            <person name="Submissions S."/>
        </authorList>
    </citation>
    <scope>NUCLEOTIDE SEQUENCE [LARGE SCALE GENOMIC DNA]</scope>
    <source>
        <strain evidence="3">DSM 15739</strain>
    </source>
</reference>
<keyword evidence="1" id="KW-0812">Transmembrane</keyword>
<feature type="transmembrane region" description="Helical" evidence="1">
    <location>
        <begin position="68"/>
        <end position="86"/>
    </location>
</feature>
<dbReference type="RefSeq" id="WP_143412047.1">
    <property type="nucleotide sequence ID" value="NZ_FUWO01000008.1"/>
</dbReference>
<sequence>MVSTILMFGLNHLSIWHLVLIIGFIAVTKDVEIRFNRKDLGWMVCFILLNVFSFYMNPPKQLDYEMVLAVLRVGFYFSLFKIVTAMTAKNMLYHIEGLLSNWQKTQFLIMMILALLIIYFPLLLAFSPGNMYIDSYSQWGQAMGGIPLSDWHPVLTTLLMKLSYKLIGTPVVYTWMQVMGSIMVLTYFSKQLLDLRLKKSYILLVVFTILFTTLLLSNMVTLYKDNLYNLSLVLVTLFLVRIYFIEPTWLQHWSSKIIFAFNFNVVLLGRHNGFYVGIAFLVIWFLFSFDKWKDVAIIMVLTALIFMGYHTLLNQRYAIVPGSPSEKYSMVLQHIGAGVDAGKPLTEKQNEFLDQILPRATWQEKYTPVMIDPVKFHQDFNKEFINTHQKELLKNWLTIGQQYPLLYLRAELQQIRPLWDVNGWEHGLPGTQMFHYMINSPKAYYDPYLQHYDFAVEPLRNLIAEWSYQQAPHDGVHKPFITSVASVSILILFASSFSVIFSKRWTYLLILLPSLLHLGTLCLAMPAYNIRYILAPVITSMMLAIIFKVVSTKALISS</sequence>
<keyword evidence="1" id="KW-0472">Membrane</keyword>
<dbReference type="Proteomes" id="UP000189941">
    <property type="component" value="Unassembled WGS sequence"/>
</dbReference>
<dbReference type="AlphaFoldDB" id="A0A1T4LLK1"/>
<dbReference type="STRING" id="1121925.SAMN02746011_01130"/>
<name>A0A1T4LLK1_9LACT</name>
<dbReference type="OrthoDB" id="2137478at2"/>
<evidence type="ECO:0000256" key="1">
    <source>
        <dbReference type="SAM" id="Phobius"/>
    </source>
</evidence>
<dbReference type="EMBL" id="FUWO01000008">
    <property type="protein sequence ID" value="SJZ55603.1"/>
    <property type="molecule type" value="Genomic_DNA"/>
</dbReference>
<feature type="transmembrane region" description="Helical" evidence="1">
    <location>
        <begin position="507"/>
        <end position="525"/>
    </location>
</feature>
<proteinExistence type="predicted"/>
<keyword evidence="3" id="KW-1185">Reference proteome</keyword>
<evidence type="ECO:0008006" key="4">
    <source>
        <dbReference type="Google" id="ProtNLM"/>
    </source>
</evidence>
<feature type="transmembrane region" description="Helical" evidence="1">
    <location>
        <begin position="295"/>
        <end position="313"/>
    </location>
</feature>
<keyword evidence="1" id="KW-1133">Transmembrane helix</keyword>
<feature type="transmembrane region" description="Helical" evidence="1">
    <location>
        <begin position="265"/>
        <end position="289"/>
    </location>
</feature>
<feature type="transmembrane region" description="Helical" evidence="1">
    <location>
        <begin position="107"/>
        <end position="126"/>
    </location>
</feature>
<feature type="transmembrane region" description="Helical" evidence="1">
    <location>
        <begin position="200"/>
        <end position="220"/>
    </location>
</feature>
<feature type="transmembrane region" description="Helical" evidence="1">
    <location>
        <begin position="532"/>
        <end position="550"/>
    </location>
</feature>
<evidence type="ECO:0000313" key="2">
    <source>
        <dbReference type="EMBL" id="SJZ55603.1"/>
    </source>
</evidence>
<dbReference type="Pfam" id="PF19484">
    <property type="entry name" value="DUF6020"/>
    <property type="match status" value="1"/>
</dbReference>
<organism evidence="2 3">
    <name type="scientific">Globicatella sulfidifaciens DSM 15739</name>
    <dbReference type="NCBI Taxonomy" id="1121925"/>
    <lineage>
        <taxon>Bacteria</taxon>
        <taxon>Bacillati</taxon>
        <taxon>Bacillota</taxon>
        <taxon>Bacilli</taxon>
        <taxon>Lactobacillales</taxon>
        <taxon>Aerococcaceae</taxon>
        <taxon>Globicatella</taxon>
    </lineage>
</organism>
<feature type="transmembrane region" description="Helical" evidence="1">
    <location>
        <begin position="480"/>
        <end position="501"/>
    </location>
</feature>
<gene>
    <name evidence="2" type="ORF">SAMN02746011_01130</name>
</gene>